<evidence type="ECO:0000256" key="3">
    <source>
        <dbReference type="ARBA" id="ARBA00006592"/>
    </source>
</evidence>
<accession>A0A0V1Q6P4</accession>
<dbReference type="GO" id="GO:0042273">
    <property type="term" value="P:ribosomal large subunit biogenesis"/>
    <property type="evidence" value="ECO:0007669"/>
    <property type="project" value="TreeGrafter"/>
</dbReference>
<keyword evidence="9" id="KW-1185">Reference proteome</keyword>
<sequence length="133" mass="14944">MSSHTTVKAANWRFVELGRVVLINNKELATVVEIIDQKRVLIDGPKVQRQAIQLGKVVLTPIVLPNLPRGARTGTVNKKWASADVDSKWAATSWAKKLASREKRSQLSDFERFQVLVLKKQRRFAVKKAVAKA</sequence>
<keyword evidence="5" id="KW-0689">Ribosomal protein</keyword>
<comment type="subcellular location">
    <subcellularLocation>
        <location evidence="2">Cytoplasm</location>
    </subcellularLocation>
</comment>
<evidence type="ECO:0000256" key="4">
    <source>
        <dbReference type="ARBA" id="ARBA00022490"/>
    </source>
</evidence>
<dbReference type="InterPro" id="IPR014722">
    <property type="entry name" value="Rib_uL2_dom2"/>
</dbReference>
<dbReference type="PANTHER" id="PTHR11127">
    <property type="entry name" value="60S RIBOSOMAL PROTEIN L14"/>
    <property type="match status" value="1"/>
</dbReference>
<dbReference type="OrthoDB" id="1875589at2759"/>
<comment type="function">
    <text evidence="1">Component of the ribosome, a large ribonucleoprotein complex responsible for the synthesis of proteins in the cell. The small ribosomal subunit (SSU) binds messenger RNAs (mRNAs) and translates the encoded message by selecting cognate aminoacyl-transfer RNA (tRNA) molecules. The large subunit (LSU) contains the ribosomal catalytic site termed the peptidyl transferase center (PTC), which catalyzes the formation of peptide bonds, thereby polymerizing the amino acids delivered by tRNAs into a polypeptide chain. The nascent polypeptides leave the ribosome through a tunnel in the LSU and interact with protein factors that function in enzymatic processing, targeting, and the membrane insertion of nascent chains at the exit of the ribosomal tunnel.</text>
</comment>
<dbReference type="GO" id="GO:0003735">
    <property type="term" value="F:structural constituent of ribosome"/>
    <property type="evidence" value="ECO:0007669"/>
    <property type="project" value="InterPro"/>
</dbReference>
<dbReference type="FunFam" id="2.30.30.30:FF:000030">
    <property type="entry name" value="60S ribosomal protein L14"/>
    <property type="match status" value="1"/>
</dbReference>
<dbReference type="SUPFAM" id="SSF50104">
    <property type="entry name" value="Translation proteins SH3-like domain"/>
    <property type="match status" value="1"/>
</dbReference>
<comment type="caution">
    <text evidence="8">The sequence shown here is derived from an EMBL/GenBank/DDBJ whole genome shotgun (WGS) entry which is preliminary data.</text>
</comment>
<dbReference type="Gene3D" id="6.10.250.2270">
    <property type="match status" value="1"/>
</dbReference>
<evidence type="ECO:0000313" key="9">
    <source>
        <dbReference type="Proteomes" id="UP000054251"/>
    </source>
</evidence>
<name>A0A0V1Q6P4_9ASCO</name>
<dbReference type="InterPro" id="IPR002784">
    <property type="entry name" value="Ribosomal_eL14_dom"/>
</dbReference>
<evidence type="ECO:0000256" key="2">
    <source>
        <dbReference type="ARBA" id="ARBA00004496"/>
    </source>
</evidence>
<evidence type="ECO:0000256" key="6">
    <source>
        <dbReference type="ARBA" id="ARBA00023274"/>
    </source>
</evidence>
<dbReference type="PANTHER" id="PTHR11127:SF2">
    <property type="entry name" value="LARGE RIBOSOMAL SUBUNIT PROTEIN EL14"/>
    <property type="match status" value="1"/>
</dbReference>
<evidence type="ECO:0000256" key="5">
    <source>
        <dbReference type="ARBA" id="ARBA00022980"/>
    </source>
</evidence>
<dbReference type="Pfam" id="PF01929">
    <property type="entry name" value="Ribosomal_L14e"/>
    <property type="match status" value="1"/>
</dbReference>
<dbReference type="Gene3D" id="2.30.30.30">
    <property type="match status" value="1"/>
</dbReference>
<dbReference type="InterPro" id="IPR008991">
    <property type="entry name" value="Translation_prot_SH3-like_sf"/>
</dbReference>
<evidence type="ECO:0000313" key="8">
    <source>
        <dbReference type="EMBL" id="KSA04162.1"/>
    </source>
</evidence>
<keyword evidence="6" id="KW-0687">Ribonucleoprotein</keyword>
<dbReference type="GO" id="GO:0022625">
    <property type="term" value="C:cytosolic large ribosomal subunit"/>
    <property type="evidence" value="ECO:0007669"/>
    <property type="project" value="TreeGrafter"/>
</dbReference>
<reference evidence="8 9" key="1">
    <citation type="submission" date="2015-11" db="EMBL/GenBank/DDBJ databases">
        <title>The genome of Debaryomyces fabryi.</title>
        <authorList>
            <person name="Tafer H."/>
            <person name="Lopandic K."/>
        </authorList>
    </citation>
    <scope>NUCLEOTIDE SEQUENCE [LARGE SCALE GENOMIC DNA]</scope>
    <source>
        <strain evidence="8 9">CBS 789</strain>
    </source>
</reference>
<dbReference type="GO" id="GO:0006412">
    <property type="term" value="P:translation"/>
    <property type="evidence" value="ECO:0007669"/>
    <property type="project" value="InterPro"/>
</dbReference>
<dbReference type="Proteomes" id="UP000054251">
    <property type="component" value="Unassembled WGS sequence"/>
</dbReference>
<keyword evidence="4" id="KW-0963">Cytoplasm</keyword>
<proteinExistence type="inferred from homology"/>
<evidence type="ECO:0000259" key="7">
    <source>
        <dbReference type="Pfam" id="PF01929"/>
    </source>
</evidence>
<dbReference type="GO" id="GO:0003723">
    <property type="term" value="F:RNA binding"/>
    <property type="evidence" value="ECO:0007669"/>
    <property type="project" value="InterPro"/>
</dbReference>
<dbReference type="CDD" id="cd23702">
    <property type="entry name" value="eL14"/>
    <property type="match status" value="1"/>
</dbReference>
<protein>
    <recommendedName>
        <fullName evidence="7">Large ribosomal subunit protein eL14 domain-containing protein</fullName>
    </recommendedName>
</protein>
<comment type="similarity">
    <text evidence="3">Belongs to the eukaryotic ribosomal protein eL14 family.</text>
</comment>
<dbReference type="RefSeq" id="XP_015470264.1">
    <property type="nucleotide sequence ID" value="XM_015608863.1"/>
</dbReference>
<gene>
    <name evidence="8" type="ORF">AC631_00033</name>
</gene>
<dbReference type="GeneID" id="26837042"/>
<feature type="domain" description="Large ribosomal subunit protein eL14" evidence="7">
    <location>
        <begin position="48"/>
        <end position="123"/>
    </location>
</feature>
<organism evidence="8 9">
    <name type="scientific">Debaryomyces fabryi</name>
    <dbReference type="NCBI Taxonomy" id="58627"/>
    <lineage>
        <taxon>Eukaryota</taxon>
        <taxon>Fungi</taxon>
        <taxon>Dikarya</taxon>
        <taxon>Ascomycota</taxon>
        <taxon>Saccharomycotina</taxon>
        <taxon>Pichiomycetes</taxon>
        <taxon>Debaryomycetaceae</taxon>
        <taxon>Debaryomyces</taxon>
    </lineage>
</organism>
<evidence type="ECO:0000256" key="1">
    <source>
        <dbReference type="ARBA" id="ARBA00004021"/>
    </source>
</evidence>
<dbReference type="EMBL" id="LMYN01000001">
    <property type="protein sequence ID" value="KSA04162.1"/>
    <property type="molecule type" value="Genomic_DNA"/>
</dbReference>
<dbReference type="AlphaFoldDB" id="A0A0V1Q6P4"/>
<dbReference type="InterPro" id="IPR039660">
    <property type="entry name" value="Ribosomal_eL14"/>
</dbReference>